<dbReference type="Pfam" id="PF00436">
    <property type="entry name" value="SSB"/>
    <property type="match status" value="1"/>
</dbReference>
<comment type="caution">
    <text evidence="2">Lacks conserved residue(s) required for the propagation of feature annotation.</text>
</comment>
<dbReference type="NCBIfam" id="TIGR00621">
    <property type="entry name" value="ssb"/>
    <property type="match status" value="1"/>
</dbReference>
<dbReference type="HAMAP" id="MF_00984">
    <property type="entry name" value="SSB"/>
    <property type="match status" value="1"/>
</dbReference>
<dbReference type="InterPro" id="IPR011344">
    <property type="entry name" value="ssDNA-bd"/>
</dbReference>
<feature type="region of interest" description="Disordered" evidence="4">
    <location>
        <begin position="108"/>
        <end position="157"/>
    </location>
</feature>
<dbReference type="PANTHER" id="PTHR10302:SF27">
    <property type="entry name" value="SINGLE-STRANDED DNA-BINDING PROTEIN"/>
    <property type="match status" value="1"/>
</dbReference>
<dbReference type="EMBL" id="CP139781">
    <property type="protein sequence ID" value="WRQ87626.1"/>
    <property type="molecule type" value="Genomic_DNA"/>
</dbReference>
<dbReference type="InterPro" id="IPR000424">
    <property type="entry name" value="Primosome_PriB/ssb"/>
</dbReference>
<reference evidence="5 6" key="1">
    <citation type="submission" date="2021-08" db="EMBL/GenBank/DDBJ databases">
        <authorList>
            <person name="Zhang D."/>
            <person name="Zhang A."/>
            <person name="Wang L."/>
        </authorList>
    </citation>
    <scope>NUCLEOTIDE SEQUENCE [LARGE SCALE GENOMIC DNA]</scope>
    <source>
        <strain evidence="5 6">WL0086</strain>
    </source>
</reference>
<dbReference type="PANTHER" id="PTHR10302">
    <property type="entry name" value="SINGLE-STRANDED DNA-BINDING PROTEIN"/>
    <property type="match status" value="1"/>
</dbReference>
<keyword evidence="6" id="KW-1185">Reference proteome</keyword>
<evidence type="ECO:0000256" key="1">
    <source>
        <dbReference type="ARBA" id="ARBA00023125"/>
    </source>
</evidence>
<dbReference type="SUPFAM" id="SSF50249">
    <property type="entry name" value="Nucleic acid-binding proteins"/>
    <property type="match status" value="1"/>
</dbReference>
<reference evidence="5 6" key="2">
    <citation type="submission" date="2023-12" db="EMBL/GenBank/DDBJ databases">
        <title>Description of an unclassified Opitutus bacterium of Verrucomicrobiota.</title>
        <authorList>
            <person name="Zhang D.-F."/>
        </authorList>
    </citation>
    <scope>NUCLEOTIDE SEQUENCE [LARGE SCALE GENOMIC DNA]</scope>
    <source>
        <strain evidence="5 6">WL0086</strain>
    </source>
</reference>
<organism evidence="5 6">
    <name type="scientific">Actomonas aquatica</name>
    <dbReference type="NCBI Taxonomy" id="2866162"/>
    <lineage>
        <taxon>Bacteria</taxon>
        <taxon>Pseudomonadati</taxon>
        <taxon>Verrucomicrobiota</taxon>
        <taxon>Opitutia</taxon>
        <taxon>Opitutales</taxon>
        <taxon>Opitutaceae</taxon>
        <taxon>Actomonas</taxon>
    </lineage>
</organism>
<protein>
    <recommendedName>
        <fullName evidence="2 3">Single-stranded DNA-binding protein</fullName>
        <shortName evidence="2">SSB</shortName>
    </recommendedName>
</protein>
<dbReference type="CDD" id="cd04496">
    <property type="entry name" value="SSB_OBF"/>
    <property type="match status" value="1"/>
</dbReference>
<dbReference type="RefSeq" id="WP_221030214.1">
    <property type="nucleotide sequence ID" value="NZ_CP139781.1"/>
</dbReference>
<gene>
    <name evidence="5" type="primary">ssb</name>
    <name evidence="5" type="ORF">K1X11_022660</name>
</gene>
<dbReference type="Gene3D" id="2.40.50.140">
    <property type="entry name" value="Nucleic acid-binding proteins"/>
    <property type="match status" value="1"/>
</dbReference>
<sequence length="157" mass="17188">MANLNRVLLIGNLTRDPELRVTPKGNSICQFGLAVNRSFKDGSGQTREETTFIDVEAWGRQGETISKYCTKGRALFVEGRLRFDQWEDKNTGQKRSRLSVVLENFQFIGGRGDGDNEGGGSSGGGGNYSPSPERNSPPPRAPRPAPADDNLDEDVPF</sequence>
<dbReference type="InterPro" id="IPR012340">
    <property type="entry name" value="NA-bd_OB-fold"/>
</dbReference>
<accession>A0ABZ1C7D1</accession>
<name>A0ABZ1C7D1_9BACT</name>
<evidence type="ECO:0000313" key="6">
    <source>
        <dbReference type="Proteomes" id="UP000738431"/>
    </source>
</evidence>
<evidence type="ECO:0000256" key="4">
    <source>
        <dbReference type="SAM" id="MobiDB-lite"/>
    </source>
</evidence>
<dbReference type="PROSITE" id="PS50935">
    <property type="entry name" value="SSB"/>
    <property type="match status" value="1"/>
</dbReference>
<dbReference type="Proteomes" id="UP000738431">
    <property type="component" value="Chromosome"/>
</dbReference>
<dbReference type="PIRSF" id="PIRSF002070">
    <property type="entry name" value="SSB"/>
    <property type="match status" value="1"/>
</dbReference>
<feature type="compositionally biased region" description="Pro residues" evidence="4">
    <location>
        <begin position="135"/>
        <end position="145"/>
    </location>
</feature>
<feature type="compositionally biased region" description="Gly residues" evidence="4">
    <location>
        <begin position="117"/>
        <end position="127"/>
    </location>
</feature>
<dbReference type="GO" id="GO:0003677">
    <property type="term" value="F:DNA binding"/>
    <property type="evidence" value="ECO:0007669"/>
    <property type="project" value="UniProtKB-KW"/>
</dbReference>
<evidence type="ECO:0000256" key="2">
    <source>
        <dbReference type="HAMAP-Rule" id="MF_00984"/>
    </source>
</evidence>
<evidence type="ECO:0000256" key="3">
    <source>
        <dbReference type="PIRNR" id="PIRNR002070"/>
    </source>
</evidence>
<comment type="subunit">
    <text evidence="2">Homotetramer.</text>
</comment>
<keyword evidence="1 2" id="KW-0238">DNA-binding</keyword>
<evidence type="ECO:0000313" key="5">
    <source>
        <dbReference type="EMBL" id="WRQ87626.1"/>
    </source>
</evidence>
<proteinExistence type="inferred from homology"/>